<keyword evidence="2" id="KW-1185">Reference proteome</keyword>
<evidence type="ECO:0000313" key="1">
    <source>
        <dbReference type="EMBL" id="KAL2649563.1"/>
    </source>
</evidence>
<organism evidence="1 2">
    <name type="scientific">Riccia fluitans</name>
    <dbReference type="NCBI Taxonomy" id="41844"/>
    <lineage>
        <taxon>Eukaryota</taxon>
        <taxon>Viridiplantae</taxon>
        <taxon>Streptophyta</taxon>
        <taxon>Embryophyta</taxon>
        <taxon>Marchantiophyta</taxon>
        <taxon>Marchantiopsida</taxon>
        <taxon>Marchantiidae</taxon>
        <taxon>Marchantiales</taxon>
        <taxon>Ricciaceae</taxon>
        <taxon>Riccia</taxon>
    </lineage>
</organism>
<reference evidence="1 2" key="1">
    <citation type="submission" date="2024-09" db="EMBL/GenBank/DDBJ databases">
        <title>Chromosome-scale assembly of Riccia fluitans.</title>
        <authorList>
            <person name="Paukszto L."/>
            <person name="Sawicki J."/>
            <person name="Karawczyk K."/>
            <person name="Piernik-Szablinska J."/>
            <person name="Szczecinska M."/>
            <person name="Mazdziarz M."/>
        </authorList>
    </citation>
    <scope>NUCLEOTIDE SEQUENCE [LARGE SCALE GENOMIC DNA]</scope>
    <source>
        <strain evidence="1">Rf_01</strain>
        <tissue evidence="1">Aerial parts of the thallus</tissue>
    </source>
</reference>
<name>A0ABD1ZDY7_9MARC</name>
<gene>
    <name evidence="1" type="ORF">R1flu_017691</name>
</gene>
<comment type="caution">
    <text evidence="1">The sequence shown here is derived from an EMBL/GenBank/DDBJ whole genome shotgun (WGS) entry which is preliminary data.</text>
</comment>
<accession>A0ABD1ZDY7</accession>
<protein>
    <submittedName>
        <fullName evidence="1">Uncharacterized protein</fullName>
    </submittedName>
</protein>
<sequence length="90" mass="10242">MRWCRSIVHIYIDWICEGPHGSWHSLDLRILFSSLWLSVSPESAVWQQDFRGGYDLEPREGKIWGSPTRVLLIAIPVAGSGERDPVVHTA</sequence>
<dbReference type="Proteomes" id="UP001605036">
    <property type="component" value="Unassembled WGS sequence"/>
</dbReference>
<dbReference type="AlphaFoldDB" id="A0ABD1ZDY7"/>
<proteinExistence type="predicted"/>
<evidence type="ECO:0000313" key="2">
    <source>
        <dbReference type="Proteomes" id="UP001605036"/>
    </source>
</evidence>
<dbReference type="EMBL" id="JBHFFA010000001">
    <property type="protein sequence ID" value="KAL2649563.1"/>
    <property type="molecule type" value="Genomic_DNA"/>
</dbReference>